<protein>
    <submittedName>
        <fullName evidence="2">Uncharacterized protein</fullName>
    </submittedName>
</protein>
<accession>A0A1Y2LPW3</accession>
<evidence type="ECO:0000313" key="3">
    <source>
        <dbReference type="Proteomes" id="UP000193240"/>
    </source>
</evidence>
<feature type="region of interest" description="Disordered" evidence="1">
    <location>
        <begin position="173"/>
        <end position="234"/>
    </location>
</feature>
<gene>
    <name evidence="2" type="ORF">B5807_09240</name>
</gene>
<name>A0A1Y2LPW3_EPING</name>
<dbReference type="AlphaFoldDB" id="A0A1Y2LPW3"/>
<dbReference type="EMBL" id="KZ107855">
    <property type="protein sequence ID" value="OSS44948.1"/>
    <property type="molecule type" value="Genomic_DNA"/>
</dbReference>
<dbReference type="Proteomes" id="UP000193240">
    <property type="component" value="Unassembled WGS sequence"/>
</dbReference>
<proteinExistence type="predicted"/>
<feature type="compositionally biased region" description="Low complexity" evidence="1">
    <location>
        <begin position="210"/>
        <end position="220"/>
    </location>
</feature>
<dbReference type="InParanoid" id="A0A1Y2LPW3"/>
<sequence length="313" mass="34467">MGATYWHRRASLDMGNRGVQEGHAMVGSLGLGSSWQRVRLLRLTKKRDQTVEQLDTRCAKRGPSSHRFLQPFQHTVPTFDNLHRWEGRPQRPSFPTIPRIEPCLSWTEPEPSPYPAILRSLSSSTVNHLIASIHGPSQVRTRPRTALRWCLEKITCIDTTTIILKVQHSPAHLQQTHTHHADTTPTKTSTPSRLPSRSISSISRNTPCVSPLSSQSSPPSARNTNPSHSHPVRCNSFSSPSILNSPASTCVSPCTTVPSSPYVATVTPAMVERPYDNSGSKSGSCRVISPLAPSALAKNRTSLITWSKPRVDT</sequence>
<evidence type="ECO:0000256" key="1">
    <source>
        <dbReference type="SAM" id="MobiDB-lite"/>
    </source>
</evidence>
<organism evidence="2 3">
    <name type="scientific">Epicoccum nigrum</name>
    <name type="common">Soil fungus</name>
    <name type="synonym">Epicoccum purpurascens</name>
    <dbReference type="NCBI Taxonomy" id="105696"/>
    <lineage>
        <taxon>Eukaryota</taxon>
        <taxon>Fungi</taxon>
        <taxon>Dikarya</taxon>
        <taxon>Ascomycota</taxon>
        <taxon>Pezizomycotina</taxon>
        <taxon>Dothideomycetes</taxon>
        <taxon>Pleosporomycetidae</taxon>
        <taxon>Pleosporales</taxon>
        <taxon>Pleosporineae</taxon>
        <taxon>Didymellaceae</taxon>
        <taxon>Epicoccum</taxon>
    </lineage>
</organism>
<feature type="compositionally biased region" description="Low complexity" evidence="1">
    <location>
        <begin position="183"/>
        <end position="203"/>
    </location>
</feature>
<keyword evidence="3" id="KW-1185">Reference proteome</keyword>
<reference evidence="2 3" key="1">
    <citation type="journal article" date="2017" name="Genome Announc.">
        <title>Genome sequence of the saprophytic ascomycete Epicoccum nigrum ICMP 19927 strain isolated from New Zealand.</title>
        <authorList>
            <person name="Fokin M."/>
            <person name="Fleetwood D."/>
            <person name="Weir B.S."/>
            <person name="Villas-Boas S.G."/>
        </authorList>
    </citation>
    <scope>NUCLEOTIDE SEQUENCE [LARGE SCALE GENOMIC DNA]</scope>
    <source>
        <strain evidence="2 3">ICMP 19927</strain>
    </source>
</reference>
<evidence type="ECO:0000313" key="2">
    <source>
        <dbReference type="EMBL" id="OSS44948.1"/>
    </source>
</evidence>